<sequence>MYLSKQTNIILCFLLCSSLFGYAQTEKFPLGNYEELTDEKAYDGIDIWSKQTDTQLSWGTTDTRYSKLNVPSIRKGLNFSAKAWKGERVNAQAVLWTKKDLSNVTVTVSDLKCGASVISASVIKTNFVRYVMTDELNKDGEGACGYRLNKDEWDSSLVADVLDIVKRIDVKANTVQPVWVTIWIPSGAKAGKYNGKLTVSGENTSPMTLNIDLEVQNRTLPSPKDWHFHLDLWQNPYSVARYYQVPLWSPAHFDAMRPIMQLLANAGQKVITATIMHKPWNGQTEDPFDAMVGKTKKIDGSWAYDYTVFDQWVEFMQSVGIDRQINCYTLIPWALDFDYFDQATNRVLFVKTEPGNTLYNEYWGNFLADFAKHLRQKGWFDKTTIAMDERPLESMIETIKLIRSVEPEFKISLAGRYHPEIEKELYDLCIAFGYQYPGEVKADREKAGKISTVYTCCAEARPNTFTFSPPAEAAWIGWHVMAGNYDGYLRWSYNSWTIDPLRDSRFRTWAAGDCYLVYPGVRSSIRMERLIEGIQDYEKCRILKEEFTQKGEKAKLDKLNELISRFTTEELVKQGANKMVENARKKLSEY</sequence>
<reference evidence="3" key="1">
    <citation type="submission" date="2019-03" db="EMBL/GenBank/DDBJ databases">
        <title>Single cell metagenomics reveals metabolic interactions within the superorganism composed of flagellate Streblomastix strix and complex community of Bacteroidetes bacteria on its surface.</title>
        <authorList>
            <person name="Treitli S.C."/>
            <person name="Kolisko M."/>
            <person name="Husnik F."/>
            <person name="Keeling P."/>
            <person name="Hampl V."/>
        </authorList>
    </citation>
    <scope>NUCLEOTIDE SEQUENCE</scope>
    <source>
        <strain evidence="3">STM</strain>
    </source>
</reference>
<dbReference type="InterPro" id="IPR053850">
    <property type="entry name" value="Glyco_hydro_123_N_2"/>
</dbReference>
<feature type="domain" description="Glycoside hydrolase 123 catalytic" evidence="1">
    <location>
        <begin position="233"/>
        <end position="543"/>
    </location>
</feature>
<dbReference type="SUPFAM" id="SSF51445">
    <property type="entry name" value="(Trans)glycosidases"/>
    <property type="match status" value="1"/>
</dbReference>
<dbReference type="InterPro" id="IPR017853">
    <property type="entry name" value="GH"/>
</dbReference>
<evidence type="ECO:0000259" key="2">
    <source>
        <dbReference type="Pfam" id="PF22680"/>
    </source>
</evidence>
<proteinExistence type="predicted"/>
<dbReference type="Pfam" id="PF22680">
    <property type="entry name" value="Glyco_hydro_123_N_2"/>
    <property type="match status" value="1"/>
</dbReference>
<organism evidence="3">
    <name type="scientific">termite gut metagenome</name>
    <dbReference type="NCBI Taxonomy" id="433724"/>
    <lineage>
        <taxon>unclassified sequences</taxon>
        <taxon>metagenomes</taxon>
        <taxon>organismal metagenomes</taxon>
    </lineage>
</organism>
<gene>
    <name evidence="3" type="ORF">EZS27_015974</name>
</gene>
<dbReference type="AlphaFoldDB" id="A0A5J4RQD2"/>
<dbReference type="Pfam" id="PF13320">
    <property type="entry name" value="GH123_cat"/>
    <property type="match status" value="1"/>
</dbReference>
<name>A0A5J4RQD2_9ZZZZ</name>
<feature type="domain" description="Glycoside hydrolase 123 N-terminal" evidence="2">
    <location>
        <begin position="58"/>
        <end position="200"/>
    </location>
</feature>
<evidence type="ECO:0000259" key="1">
    <source>
        <dbReference type="Pfam" id="PF13320"/>
    </source>
</evidence>
<protein>
    <submittedName>
        <fullName evidence="3">Uncharacterized protein</fullName>
    </submittedName>
</protein>
<comment type="caution">
    <text evidence="3">The sequence shown here is derived from an EMBL/GenBank/DDBJ whole genome shotgun (WGS) entry which is preliminary data.</text>
</comment>
<dbReference type="EMBL" id="SNRY01000854">
    <property type="protein sequence ID" value="KAA6335824.1"/>
    <property type="molecule type" value="Genomic_DNA"/>
</dbReference>
<evidence type="ECO:0000313" key="3">
    <source>
        <dbReference type="EMBL" id="KAA6335824.1"/>
    </source>
</evidence>
<accession>A0A5J4RQD2</accession>
<dbReference type="InterPro" id="IPR025150">
    <property type="entry name" value="GH123_cat"/>
</dbReference>